<dbReference type="InterPro" id="IPR045378">
    <property type="entry name" value="LNT_N"/>
</dbReference>
<comment type="subcellular location">
    <subcellularLocation>
        <location evidence="1 8">Cell membrane</location>
        <topology evidence="1 8">Multi-pass membrane protein</topology>
    </subcellularLocation>
</comment>
<name>A0A410FU06_BIPS1</name>
<feature type="domain" description="CN hydrolase" evidence="9">
    <location>
        <begin position="200"/>
        <end position="442"/>
    </location>
</feature>
<dbReference type="PANTHER" id="PTHR38686:SF1">
    <property type="entry name" value="APOLIPOPROTEIN N-ACYLTRANSFERASE"/>
    <property type="match status" value="1"/>
</dbReference>
<dbReference type="Proteomes" id="UP000287233">
    <property type="component" value="Chromosome"/>
</dbReference>
<dbReference type="Pfam" id="PF20154">
    <property type="entry name" value="LNT_N"/>
    <property type="match status" value="1"/>
</dbReference>
<dbReference type="PANTHER" id="PTHR38686">
    <property type="entry name" value="APOLIPOPROTEIN N-ACYLTRANSFERASE"/>
    <property type="match status" value="1"/>
</dbReference>
<dbReference type="EMBL" id="CP034928">
    <property type="protein sequence ID" value="QAA76536.1"/>
    <property type="molecule type" value="Genomic_DNA"/>
</dbReference>
<feature type="transmembrane region" description="Helical" evidence="8">
    <location>
        <begin position="49"/>
        <end position="71"/>
    </location>
</feature>
<evidence type="ECO:0000256" key="6">
    <source>
        <dbReference type="ARBA" id="ARBA00023136"/>
    </source>
</evidence>
<comment type="catalytic activity">
    <reaction evidence="8">
        <text>N-terminal S-1,2-diacyl-sn-glyceryl-L-cysteinyl-[lipoprotein] + a glycerophospholipid = N-acyl-S-1,2-diacyl-sn-glyceryl-L-cysteinyl-[lipoprotein] + a 2-acyl-sn-glycero-3-phospholipid + H(+)</text>
        <dbReference type="Rhea" id="RHEA:48228"/>
        <dbReference type="Rhea" id="RHEA-COMP:14681"/>
        <dbReference type="Rhea" id="RHEA-COMP:14684"/>
        <dbReference type="ChEBI" id="CHEBI:15378"/>
        <dbReference type="ChEBI" id="CHEBI:136912"/>
        <dbReference type="ChEBI" id="CHEBI:140656"/>
        <dbReference type="ChEBI" id="CHEBI:140657"/>
        <dbReference type="ChEBI" id="CHEBI:140660"/>
        <dbReference type="EC" id="2.3.1.269"/>
    </reaction>
</comment>
<dbReference type="GO" id="GO:0005886">
    <property type="term" value="C:plasma membrane"/>
    <property type="evidence" value="ECO:0007669"/>
    <property type="project" value="UniProtKB-SubCell"/>
</dbReference>
<evidence type="ECO:0000256" key="3">
    <source>
        <dbReference type="ARBA" id="ARBA00022679"/>
    </source>
</evidence>
<sequence>MPFRFRLLATLGAAGLLWVGFLPGWGWVAWCAAIPFLWALDGQRGRRGLALGALFGVTFFALEFSSLVSLWPFVGPMVYLVCTALALLGGLFFAAFGLVAGRWSHPFVWVGAWVLMEALRAAGPLGFTFGSLPAAMAGGPFVPAAATGGPWLLSLGMVWTTSCVARGVRDRRWWWAAPLGPVILFAMAQVPAGTPEVGSVTVALVQPNIAKIDQLDPRNLPVQVQVYQDLLGAVPSGVELVVAPENALPWLLEEPPYMKLFEDTAQRTGARVVVGTGVFEEGEVFNTILVLSPTGEVEGSYAKTRLVPFGERVPWRDFWTRIGLASLIDPYLPFDQSPGEAIRPVGPLGILVCFESTFPGVARELVRQGAQVLITPTNDAWFGRTRILWEHYAWGSLRAAETGRSFVQVGQTGISGVWDRRGRELDRLPPWTQGIGIFDVPLHTGLTPYVRAGDGPVLGLAGLLLIVGVTTQRPRPGRGRGGQLRTTRGRM</sequence>
<keyword evidence="2 8" id="KW-1003">Cell membrane</keyword>
<evidence type="ECO:0000256" key="7">
    <source>
        <dbReference type="ARBA" id="ARBA00023315"/>
    </source>
</evidence>
<reference evidence="11" key="1">
    <citation type="submission" date="2018-12" db="EMBL/GenBank/DDBJ databases">
        <title>Complete genome sequence of an uncultured bacterium of the candidate phylum Bipolaricaulota.</title>
        <authorList>
            <person name="Kadnikov V.V."/>
            <person name="Mardanov A.V."/>
            <person name="Beletsky A.V."/>
            <person name="Frank Y.A."/>
            <person name="Karnachuk O.V."/>
            <person name="Ravin N.V."/>
        </authorList>
    </citation>
    <scope>NUCLEOTIDE SEQUENCE [LARGE SCALE GENOMIC DNA]</scope>
</reference>
<dbReference type="Gene3D" id="3.60.110.10">
    <property type="entry name" value="Carbon-nitrogen hydrolase"/>
    <property type="match status" value="1"/>
</dbReference>
<dbReference type="GO" id="GO:0042158">
    <property type="term" value="P:lipoprotein biosynthetic process"/>
    <property type="evidence" value="ECO:0007669"/>
    <property type="project" value="UniProtKB-UniRule"/>
</dbReference>
<evidence type="ECO:0000256" key="1">
    <source>
        <dbReference type="ARBA" id="ARBA00004651"/>
    </source>
</evidence>
<dbReference type="InterPro" id="IPR036526">
    <property type="entry name" value="C-N_Hydrolase_sf"/>
</dbReference>
<feature type="transmembrane region" description="Helical" evidence="8">
    <location>
        <begin position="173"/>
        <end position="192"/>
    </location>
</feature>
<keyword evidence="3 8" id="KW-0808">Transferase</keyword>
<comment type="caution">
    <text evidence="8">Lacks conserved residue(s) required for the propagation of feature annotation.</text>
</comment>
<dbReference type="CDD" id="cd07571">
    <property type="entry name" value="ALP_N-acyl_transferase"/>
    <property type="match status" value="1"/>
</dbReference>
<dbReference type="HAMAP" id="MF_01148">
    <property type="entry name" value="Lnt"/>
    <property type="match status" value="1"/>
</dbReference>
<evidence type="ECO:0000313" key="11">
    <source>
        <dbReference type="Proteomes" id="UP000287233"/>
    </source>
</evidence>
<comment type="pathway">
    <text evidence="8">Protein modification; lipoprotein biosynthesis (N-acyl transfer).</text>
</comment>
<dbReference type="AlphaFoldDB" id="A0A410FU06"/>
<dbReference type="GO" id="GO:0016410">
    <property type="term" value="F:N-acyltransferase activity"/>
    <property type="evidence" value="ECO:0007669"/>
    <property type="project" value="UniProtKB-UniRule"/>
</dbReference>
<dbReference type="KEGG" id="bih:BIP78_0770"/>
<keyword evidence="7 8" id="KW-0012">Acyltransferase</keyword>
<evidence type="ECO:0000313" key="10">
    <source>
        <dbReference type="EMBL" id="QAA76536.1"/>
    </source>
</evidence>
<comment type="similarity">
    <text evidence="8">Belongs to the CN hydrolase family. Apolipoprotein N-acyltransferase subfamily.</text>
</comment>
<feature type="transmembrane region" description="Helical" evidence="8">
    <location>
        <begin position="77"/>
        <end position="100"/>
    </location>
</feature>
<evidence type="ECO:0000259" key="9">
    <source>
        <dbReference type="PROSITE" id="PS50263"/>
    </source>
</evidence>
<keyword evidence="6 8" id="KW-0472">Membrane</keyword>
<evidence type="ECO:0000256" key="8">
    <source>
        <dbReference type="HAMAP-Rule" id="MF_01148"/>
    </source>
</evidence>
<accession>A0A410FU06</accession>
<keyword evidence="4 8" id="KW-0812">Transmembrane</keyword>
<proteinExistence type="inferred from homology"/>
<evidence type="ECO:0000256" key="5">
    <source>
        <dbReference type="ARBA" id="ARBA00022989"/>
    </source>
</evidence>
<evidence type="ECO:0000256" key="4">
    <source>
        <dbReference type="ARBA" id="ARBA00022692"/>
    </source>
</evidence>
<evidence type="ECO:0000256" key="2">
    <source>
        <dbReference type="ARBA" id="ARBA00022475"/>
    </source>
</evidence>
<dbReference type="UniPathway" id="UPA00666"/>
<protein>
    <recommendedName>
        <fullName evidence="8">Apolipoprotein N-acyltransferase</fullName>
        <shortName evidence="8">ALP N-acyltransferase</shortName>
        <ecNumber evidence="8">2.3.1.269</ecNumber>
    </recommendedName>
</protein>
<organism evidence="10 11">
    <name type="scientific">Bipolaricaulis sibiricus</name>
    <dbReference type="NCBI Taxonomy" id="2501609"/>
    <lineage>
        <taxon>Bacteria</taxon>
        <taxon>Candidatus Bipolaricaulota</taxon>
        <taxon>Candidatus Bipolaricaulia</taxon>
        <taxon>Candidatus Bipolaricaulales</taxon>
        <taxon>Candidatus Bipolaricaulaceae</taxon>
        <taxon>Candidatus Bipolaricaulis</taxon>
    </lineage>
</organism>
<dbReference type="NCBIfam" id="TIGR00546">
    <property type="entry name" value="lnt"/>
    <property type="match status" value="1"/>
</dbReference>
<dbReference type="Pfam" id="PF00795">
    <property type="entry name" value="CN_hydrolase"/>
    <property type="match status" value="1"/>
</dbReference>
<feature type="transmembrane region" description="Helical" evidence="8">
    <location>
        <begin position="141"/>
        <end position="161"/>
    </location>
</feature>
<dbReference type="PROSITE" id="PS50263">
    <property type="entry name" value="CN_HYDROLASE"/>
    <property type="match status" value="1"/>
</dbReference>
<gene>
    <name evidence="8" type="primary">lnt</name>
    <name evidence="10" type="ORF">BIP78_0770</name>
</gene>
<comment type="function">
    <text evidence="8">Catalyzes the phospholipid dependent N-acylation of the N-terminal cysteine of apolipoprotein, the last step in lipoprotein maturation.</text>
</comment>
<dbReference type="SUPFAM" id="SSF56317">
    <property type="entry name" value="Carbon-nitrogen hydrolase"/>
    <property type="match status" value="1"/>
</dbReference>
<dbReference type="InterPro" id="IPR004563">
    <property type="entry name" value="Apolipo_AcylTrfase"/>
</dbReference>
<keyword evidence="5 8" id="KW-1133">Transmembrane helix</keyword>
<dbReference type="EC" id="2.3.1.269" evidence="8"/>
<dbReference type="InterPro" id="IPR003010">
    <property type="entry name" value="C-N_Hydrolase"/>
</dbReference>
<feature type="transmembrane region" description="Helical" evidence="8">
    <location>
        <begin position="12"/>
        <end position="37"/>
    </location>
</feature>